<dbReference type="GO" id="GO:0009236">
    <property type="term" value="P:cobalamin biosynthetic process"/>
    <property type="evidence" value="ECO:0007669"/>
    <property type="project" value="UniProtKB-UniRule"/>
</dbReference>
<protein>
    <recommendedName>
        <fullName evidence="6 19">Adenosylcobinamide-GDP ribazoletransferase</fullName>
        <ecNumber evidence="5 19">2.7.8.26</ecNumber>
    </recommendedName>
    <alternativeName>
        <fullName evidence="16 19">Cobalamin synthase</fullName>
    </alternativeName>
    <alternativeName>
        <fullName evidence="15 19">Cobalamin-5'-phosphate synthase</fullName>
    </alternativeName>
</protein>
<comment type="cofactor">
    <cofactor evidence="1 19">
        <name>Mg(2+)</name>
        <dbReference type="ChEBI" id="CHEBI:18420"/>
    </cofactor>
</comment>
<dbReference type="HAMAP" id="MF_00719">
    <property type="entry name" value="CobS"/>
    <property type="match status" value="1"/>
</dbReference>
<evidence type="ECO:0000256" key="16">
    <source>
        <dbReference type="ARBA" id="ARBA00032853"/>
    </source>
</evidence>
<evidence type="ECO:0000256" key="7">
    <source>
        <dbReference type="ARBA" id="ARBA00022475"/>
    </source>
</evidence>
<comment type="function">
    <text evidence="14 19">Joins adenosylcobinamide-GDP and alpha-ribazole to generate adenosylcobalamin (Ado-cobalamin). Also synthesizes adenosylcobalamin 5'-phosphate from adenosylcobinamide-GDP and alpha-ribazole 5'-phosphate.</text>
</comment>
<feature type="transmembrane region" description="Helical" evidence="19">
    <location>
        <begin position="183"/>
        <end position="204"/>
    </location>
</feature>
<evidence type="ECO:0000256" key="15">
    <source>
        <dbReference type="ARBA" id="ARBA00032605"/>
    </source>
</evidence>
<keyword evidence="11 19" id="KW-0460">Magnesium</keyword>
<comment type="catalytic activity">
    <reaction evidence="18 19">
        <text>alpha-ribazole 5'-phosphate + adenosylcob(III)inamide-GDP = adenosylcob(III)alamin 5'-phosphate + GMP + H(+)</text>
        <dbReference type="Rhea" id="RHEA:23560"/>
        <dbReference type="ChEBI" id="CHEBI:15378"/>
        <dbReference type="ChEBI" id="CHEBI:57918"/>
        <dbReference type="ChEBI" id="CHEBI:58115"/>
        <dbReference type="ChEBI" id="CHEBI:60487"/>
        <dbReference type="ChEBI" id="CHEBI:60493"/>
        <dbReference type="EC" id="2.7.8.26"/>
    </reaction>
</comment>
<sequence>MTVAPASTGPRLLLDAWRLAVGTLTAIPMHPPRGVDRRVAGLAIAMAPIAVVPLGAAVGLLALTGLPMLIKGVLAVAVLALGTRAFHLDGLSDTVDGLAASYDRERSLAVMKSGAAGPAGVVALIVVMGLQAIGFAYGLHGWRGGLLAAVAVCVSRLALASCCTRGVPSARPGGLGDTFTQTVPTAVTVLWWTAAAVALTFAAHEAGLDWGRGVLATLVAFHVVVALIIHARKRLGGVTGDIFGAGIELALAGLLVVLA</sequence>
<dbReference type="AlphaFoldDB" id="A0A3G9IBI4"/>
<dbReference type="GO" id="GO:0051073">
    <property type="term" value="F:adenosylcobinamide-GDP ribazoletransferase activity"/>
    <property type="evidence" value="ECO:0007669"/>
    <property type="project" value="UniProtKB-UniRule"/>
</dbReference>
<organism evidence="20 21">
    <name type="scientific">Nocardioides baekrokdamisoli</name>
    <dbReference type="NCBI Taxonomy" id="1804624"/>
    <lineage>
        <taxon>Bacteria</taxon>
        <taxon>Bacillati</taxon>
        <taxon>Actinomycetota</taxon>
        <taxon>Actinomycetes</taxon>
        <taxon>Propionibacteriales</taxon>
        <taxon>Nocardioidaceae</taxon>
        <taxon>Nocardioides</taxon>
    </lineage>
</organism>
<reference evidence="20 21" key="1">
    <citation type="submission" date="2018-11" db="EMBL/GenBank/DDBJ databases">
        <title>Complete genome sequence of Nocardioides baekrokdamisoli strain KCTC 39748.</title>
        <authorList>
            <person name="Kang S.W."/>
            <person name="Lee K.C."/>
            <person name="Kim K.K."/>
            <person name="Kim J.S."/>
            <person name="Kim D.S."/>
            <person name="Ko S.H."/>
            <person name="Yang S.H."/>
            <person name="Shin Y.K."/>
            <person name="Lee J.S."/>
        </authorList>
    </citation>
    <scope>NUCLEOTIDE SEQUENCE [LARGE SCALE GENOMIC DNA]</scope>
    <source>
        <strain evidence="20 21">KCTC 39748</strain>
    </source>
</reference>
<keyword evidence="13 19" id="KW-0472">Membrane</keyword>
<dbReference type="EC" id="2.7.8.26" evidence="5 19"/>
<dbReference type="GO" id="GO:0008818">
    <property type="term" value="F:cobalamin 5'-phosphate synthase activity"/>
    <property type="evidence" value="ECO:0007669"/>
    <property type="project" value="UniProtKB-UniRule"/>
</dbReference>
<evidence type="ECO:0000256" key="14">
    <source>
        <dbReference type="ARBA" id="ARBA00025228"/>
    </source>
</evidence>
<evidence type="ECO:0000256" key="4">
    <source>
        <dbReference type="ARBA" id="ARBA00010561"/>
    </source>
</evidence>
<accession>A0A3G9IBI4</accession>
<dbReference type="UniPathway" id="UPA00148">
    <property type="reaction ID" value="UER00238"/>
</dbReference>
<name>A0A3G9IBI4_9ACTN</name>
<evidence type="ECO:0000256" key="18">
    <source>
        <dbReference type="ARBA" id="ARBA00049504"/>
    </source>
</evidence>
<feature type="transmembrane region" description="Helical" evidence="19">
    <location>
        <begin position="68"/>
        <end position="86"/>
    </location>
</feature>
<keyword evidence="21" id="KW-1185">Reference proteome</keyword>
<keyword evidence="8 19" id="KW-0169">Cobalamin biosynthesis</keyword>
<evidence type="ECO:0000256" key="1">
    <source>
        <dbReference type="ARBA" id="ARBA00001946"/>
    </source>
</evidence>
<dbReference type="PANTHER" id="PTHR34148:SF1">
    <property type="entry name" value="ADENOSYLCOBINAMIDE-GDP RIBAZOLETRANSFERASE"/>
    <property type="match status" value="1"/>
</dbReference>
<keyword evidence="10 19" id="KW-0812">Transmembrane</keyword>
<evidence type="ECO:0000256" key="13">
    <source>
        <dbReference type="ARBA" id="ARBA00023136"/>
    </source>
</evidence>
<dbReference type="RefSeq" id="WP_197715232.1">
    <property type="nucleotide sequence ID" value="NZ_AP019307.1"/>
</dbReference>
<evidence type="ECO:0000256" key="9">
    <source>
        <dbReference type="ARBA" id="ARBA00022679"/>
    </source>
</evidence>
<keyword evidence="9 19" id="KW-0808">Transferase</keyword>
<dbReference type="InterPro" id="IPR003805">
    <property type="entry name" value="CobS"/>
</dbReference>
<feature type="transmembrane region" description="Helical" evidence="19">
    <location>
        <begin position="210"/>
        <end position="231"/>
    </location>
</feature>
<evidence type="ECO:0000256" key="17">
    <source>
        <dbReference type="ARBA" id="ARBA00048623"/>
    </source>
</evidence>
<dbReference type="PANTHER" id="PTHR34148">
    <property type="entry name" value="ADENOSYLCOBINAMIDE-GDP RIBAZOLETRANSFERASE"/>
    <property type="match status" value="1"/>
</dbReference>
<dbReference type="Proteomes" id="UP000271573">
    <property type="component" value="Chromosome"/>
</dbReference>
<dbReference type="EMBL" id="AP019307">
    <property type="protein sequence ID" value="BBH16207.1"/>
    <property type="molecule type" value="Genomic_DNA"/>
</dbReference>
<comment type="similarity">
    <text evidence="4 19">Belongs to the CobS family.</text>
</comment>
<comment type="pathway">
    <text evidence="3 19">Cofactor biosynthesis; adenosylcobalamin biosynthesis; adenosylcobalamin from cob(II)yrinate a,c-diamide: step 7/7.</text>
</comment>
<evidence type="ECO:0000256" key="8">
    <source>
        <dbReference type="ARBA" id="ARBA00022573"/>
    </source>
</evidence>
<proteinExistence type="inferred from homology"/>
<dbReference type="GO" id="GO:0005886">
    <property type="term" value="C:plasma membrane"/>
    <property type="evidence" value="ECO:0007669"/>
    <property type="project" value="UniProtKB-SubCell"/>
</dbReference>
<evidence type="ECO:0000256" key="12">
    <source>
        <dbReference type="ARBA" id="ARBA00022989"/>
    </source>
</evidence>
<feature type="transmembrane region" description="Helical" evidence="19">
    <location>
        <begin position="145"/>
        <end position="163"/>
    </location>
</feature>
<gene>
    <name evidence="19 20" type="primary">cobS</name>
    <name evidence="20" type="ORF">Back2_04940</name>
</gene>
<comment type="catalytic activity">
    <reaction evidence="17 19">
        <text>alpha-ribazole + adenosylcob(III)inamide-GDP = adenosylcob(III)alamin + GMP + H(+)</text>
        <dbReference type="Rhea" id="RHEA:16049"/>
        <dbReference type="ChEBI" id="CHEBI:10329"/>
        <dbReference type="ChEBI" id="CHEBI:15378"/>
        <dbReference type="ChEBI" id="CHEBI:18408"/>
        <dbReference type="ChEBI" id="CHEBI:58115"/>
        <dbReference type="ChEBI" id="CHEBI:60487"/>
        <dbReference type="EC" id="2.7.8.26"/>
    </reaction>
</comment>
<evidence type="ECO:0000313" key="21">
    <source>
        <dbReference type="Proteomes" id="UP000271573"/>
    </source>
</evidence>
<evidence type="ECO:0000256" key="2">
    <source>
        <dbReference type="ARBA" id="ARBA00004651"/>
    </source>
</evidence>
<evidence type="ECO:0000256" key="3">
    <source>
        <dbReference type="ARBA" id="ARBA00004663"/>
    </source>
</evidence>
<evidence type="ECO:0000256" key="10">
    <source>
        <dbReference type="ARBA" id="ARBA00022692"/>
    </source>
</evidence>
<feature type="transmembrane region" description="Helical" evidence="19">
    <location>
        <begin position="238"/>
        <end position="258"/>
    </location>
</feature>
<keyword evidence="12 19" id="KW-1133">Transmembrane helix</keyword>
<comment type="subcellular location">
    <subcellularLocation>
        <location evidence="2 19">Cell membrane</location>
        <topology evidence="2 19">Multi-pass membrane protein</topology>
    </subcellularLocation>
</comment>
<feature type="transmembrane region" description="Helical" evidence="19">
    <location>
        <begin position="114"/>
        <end position="139"/>
    </location>
</feature>
<feature type="transmembrane region" description="Helical" evidence="19">
    <location>
        <begin position="39"/>
        <end position="62"/>
    </location>
</feature>
<dbReference type="KEGG" id="nbe:Back2_04940"/>
<evidence type="ECO:0000256" key="6">
    <source>
        <dbReference type="ARBA" id="ARBA00015850"/>
    </source>
</evidence>
<keyword evidence="7 19" id="KW-1003">Cell membrane</keyword>
<dbReference type="Pfam" id="PF02654">
    <property type="entry name" value="CobS"/>
    <property type="match status" value="1"/>
</dbReference>
<evidence type="ECO:0000256" key="5">
    <source>
        <dbReference type="ARBA" id="ARBA00013200"/>
    </source>
</evidence>
<evidence type="ECO:0000256" key="11">
    <source>
        <dbReference type="ARBA" id="ARBA00022842"/>
    </source>
</evidence>
<evidence type="ECO:0000313" key="20">
    <source>
        <dbReference type="EMBL" id="BBH16207.1"/>
    </source>
</evidence>
<evidence type="ECO:0000256" key="19">
    <source>
        <dbReference type="HAMAP-Rule" id="MF_00719"/>
    </source>
</evidence>